<comment type="caution">
    <text evidence="3">The sequence shown here is derived from an EMBL/GenBank/DDBJ whole genome shotgun (WGS) entry which is preliminary data.</text>
</comment>
<feature type="transmembrane region" description="Helical" evidence="2">
    <location>
        <begin position="6"/>
        <end position="23"/>
    </location>
</feature>
<organism evidence="3 4">
    <name type="scientific">Cyclospora cayetanensis</name>
    <dbReference type="NCBI Taxonomy" id="88456"/>
    <lineage>
        <taxon>Eukaryota</taxon>
        <taxon>Sar</taxon>
        <taxon>Alveolata</taxon>
        <taxon>Apicomplexa</taxon>
        <taxon>Conoidasida</taxon>
        <taxon>Coccidia</taxon>
        <taxon>Eucoccidiorida</taxon>
        <taxon>Eimeriorina</taxon>
        <taxon>Eimeriidae</taxon>
        <taxon>Cyclospora</taxon>
    </lineage>
</organism>
<keyword evidence="2" id="KW-1133">Transmembrane helix</keyword>
<feature type="compositionally biased region" description="Low complexity" evidence="1">
    <location>
        <begin position="125"/>
        <end position="144"/>
    </location>
</feature>
<protein>
    <submittedName>
        <fullName evidence="3">Uncharacterized protein</fullName>
    </submittedName>
</protein>
<evidence type="ECO:0000256" key="2">
    <source>
        <dbReference type="SAM" id="Phobius"/>
    </source>
</evidence>
<dbReference type="AlphaFoldDB" id="A0A1D3D6W3"/>
<keyword evidence="2" id="KW-0472">Membrane</keyword>
<evidence type="ECO:0000313" key="4">
    <source>
        <dbReference type="Proteomes" id="UP000095192"/>
    </source>
</evidence>
<name>A0A1D3D6W3_9EIME</name>
<gene>
    <name evidence="3" type="ORF">cyc_01501</name>
</gene>
<evidence type="ECO:0000313" key="3">
    <source>
        <dbReference type="EMBL" id="OEH79192.1"/>
    </source>
</evidence>
<dbReference type="VEuPathDB" id="ToxoDB:cyc_01501"/>
<accession>A0A1D3D6W3</accession>
<keyword evidence="2" id="KW-0812">Transmembrane</keyword>
<dbReference type="EMBL" id="JROU02000464">
    <property type="protein sequence ID" value="OEH79192.1"/>
    <property type="molecule type" value="Genomic_DNA"/>
</dbReference>
<reference evidence="3 4" key="1">
    <citation type="journal article" date="2016" name="BMC Genomics">
        <title>Comparative genomics reveals Cyclospora cayetanensis possesses coccidia-like metabolism and invasion components but unique surface antigens.</title>
        <authorList>
            <person name="Liu S."/>
            <person name="Wang L."/>
            <person name="Zheng H."/>
            <person name="Xu Z."/>
            <person name="Roellig D.M."/>
            <person name="Li N."/>
            <person name="Frace M.A."/>
            <person name="Tang K."/>
            <person name="Arrowood M.J."/>
            <person name="Moss D.M."/>
            <person name="Zhang L."/>
            <person name="Feng Y."/>
            <person name="Xiao L."/>
        </authorList>
    </citation>
    <scope>NUCLEOTIDE SEQUENCE [LARGE SCALE GENOMIC DNA]</scope>
    <source>
        <strain evidence="3 4">CHN_HEN01</strain>
    </source>
</reference>
<dbReference type="InParanoid" id="A0A1D3D6W3"/>
<evidence type="ECO:0000256" key="1">
    <source>
        <dbReference type="SAM" id="MobiDB-lite"/>
    </source>
</evidence>
<keyword evidence="4" id="KW-1185">Reference proteome</keyword>
<sequence>MDSYGLILLNALMVVILLLILSAERHHRSTERCPFAAHAQVVGCKDYRGDCSKNVQPPAGVAAAEEARAAPQLHHRHDLPAPDATPRVLPVSRGALKAHSFLLVRCEEALLRADFSCPPVRQADDSAGSSDAASTKGSSSCSYT</sequence>
<dbReference type="Proteomes" id="UP000095192">
    <property type="component" value="Unassembled WGS sequence"/>
</dbReference>
<proteinExistence type="predicted"/>
<feature type="region of interest" description="Disordered" evidence="1">
    <location>
        <begin position="121"/>
        <end position="144"/>
    </location>
</feature>